<name>A0ABN3P848_9MICO</name>
<evidence type="ECO:0000313" key="2">
    <source>
        <dbReference type="Proteomes" id="UP001500274"/>
    </source>
</evidence>
<dbReference type="EMBL" id="BAAARI010000003">
    <property type="protein sequence ID" value="GAA2571089.1"/>
    <property type="molecule type" value="Genomic_DNA"/>
</dbReference>
<proteinExistence type="predicted"/>
<reference evidence="1 2" key="1">
    <citation type="journal article" date="2019" name="Int. J. Syst. Evol. Microbiol.">
        <title>The Global Catalogue of Microorganisms (GCM) 10K type strain sequencing project: providing services to taxonomists for standard genome sequencing and annotation.</title>
        <authorList>
            <consortium name="The Broad Institute Genomics Platform"/>
            <consortium name="The Broad Institute Genome Sequencing Center for Infectious Disease"/>
            <person name="Wu L."/>
            <person name="Ma J."/>
        </authorList>
    </citation>
    <scope>NUCLEOTIDE SEQUENCE [LARGE SCALE GENOMIC DNA]</scope>
    <source>
        <strain evidence="1 2">JCM 16365</strain>
    </source>
</reference>
<protein>
    <submittedName>
        <fullName evidence="1">Uncharacterized protein</fullName>
    </submittedName>
</protein>
<dbReference type="RefSeq" id="WP_344226994.1">
    <property type="nucleotide sequence ID" value="NZ_BAAARI010000003.1"/>
</dbReference>
<gene>
    <name evidence="1" type="ORF">GCM10009862_07340</name>
</gene>
<evidence type="ECO:0000313" key="1">
    <source>
        <dbReference type="EMBL" id="GAA2571089.1"/>
    </source>
</evidence>
<organism evidence="1 2">
    <name type="scientific">Microbacterium binotii</name>
    <dbReference type="NCBI Taxonomy" id="462710"/>
    <lineage>
        <taxon>Bacteria</taxon>
        <taxon>Bacillati</taxon>
        <taxon>Actinomycetota</taxon>
        <taxon>Actinomycetes</taxon>
        <taxon>Micrococcales</taxon>
        <taxon>Microbacteriaceae</taxon>
        <taxon>Microbacterium</taxon>
    </lineage>
</organism>
<accession>A0ABN3P848</accession>
<dbReference type="Proteomes" id="UP001500274">
    <property type="component" value="Unassembled WGS sequence"/>
</dbReference>
<keyword evidence="2" id="KW-1185">Reference proteome</keyword>
<comment type="caution">
    <text evidence="1">The sequence shown here is derived from an EMBL/GenBank/DDBJ whole genome shotgun (WGS) entry which is preliminary data.</text>
</comment>
<sequence>MEWTPDVSVGDWLRERTDDPWQGTMHDVVPRGFAAYARVFHPTTRSRPVGMAWPPLPQDEHRRAWDAFADAQPEIDTEAARWRDAAASFGTELHPTAQWGALVGRTPIDGPVYGARSRSDDGWEYDAPREGELDAATLAAIGRHLAARGPGVGYAAVWDGWGGLVGHLGIAPTRAFLSSSSDAPDLERHQEMLAHAMQDPFNHPYAKESWQPGILDDGISRGPRLSLPGRDYVLFWGPLDVFADPRWPHEVPWRDAEMERAGFAQFAASPSLMWPSDRSWVLATEVDFDSTIVGGDAELIAAICADAALEALPLPADSSLQWDADAVNG</sequence>